<reference evidence="2 3" key="1">
    <citation type="journal article" date="2016" name="Mol. Biol. Evol.">
        <title>Comparative Genomics of Early-Diverging Mushroom-Forming Fungi Provides Insights into the Origins of Lignocellulose Decay Capabilities.</title>
        <authorList>
            <person name="Nagy L.G."/>
            <person name="Riley R."/>
            <person name="Tritt A."/>
            <person name="Adam C."/>
            <person name="Daum C."/>
            <person name="Floudas D."/>
            <person name="Sun H."/>
            <person name="Yadav J.S."/>
            <person name="Pangilinan J."/>
            <person name="Larsson K.H."/>
            <person name="Matsuura K."/>
            <person name="Barry K."/>
            <person name="Labutti K."/>
            <person name="Kuo R."/>
            <person name="Ohm R.A."/>
            <person name="Bhattacharya S.S."/>
            <person name="Shirouzu T."/>
            <person name="Yoshinaga Y."/>
            <person name="Martin F.M."/>
            <person name="Grigoriev I.V."/>
            <person name="Hibbett D.S."/>
        </authorList>
    </citation>
    <scope>NUCLEOTIDE SEQUENCE [LARGE SCALE GENOMIC DNA]</scope>
    <source>
        <strain evidence="2 3">CBS 109695</strain>
    </source>
</reference>
<dbReference type="STRING" id="436010.A0A166SAZ7"/>
<accession>A0A166SAZ7</accession>
<keyword evidence="3" id="KW-1185">Reference proteome</keyword>
<dbReference type="AlphaFoldDB" id="A0A166SAZ7"/>
<evidence type="ECO:0000313" key="3">
    <source>
        <dbReference type="Proteomes" id="UP000076532"/>
    </source>
</evidence>
<evidence type="ECO:0000313" key="2">
    <source>
        <dbReference type="EMBL" id="KZP29236.1"/>
    </source>
</evidence>
<organism evidence="2 3">
    <name type="scientific">Athelia psychrophila</name>
    <dbReference type="NCBI Taxonomy" id="1759441"/>
    <lineage>
        <taxon>Eukaryota</taxon>
        <taxon>Fungi</taxon>
        <taxon>Dikarya</taxon>
        <taxon>Basidiomycota</taxon>
        <taxon>Agaricomycotina</taxon>
        <taxon>Agaricomycetes</taxon>
        <taxon>Agaricomycetidae</taxon>
        <taxon>Atheliales</taxon>
        <taxon>Atheliaceae</taxon>
        <taxon>Athelia</taxon>
    </lineage>
</organism>
<protein>
    <recommendedName>
        <fullName evidence="4">BTB domain-containing protein</fullName>
    </recommendedName>
</protein>
<dbReference type="OrthoDB" id="3265815at2759"/>
<evidence type="ECO:0008006" key="4">
    <source>
        <dbReference type="Google" id="ProtNLM"/>
    </source>
</evidence>
<dbReference type="EMBL" id="KV417499">
    <property type="protein sequence ID" value="KZP29236.1"/>
    <property type="molecule type" value="Genomic_DNA"/>
</dbReference>
<gene>
    <name evidence="2" type="ORF">FIBSPDRAFT_213166</name>
</gene>
<sequence length="231" mass="24155">MPHSPVYLDDGAASLPSPPLSAADQPDDDLDHVFREFIREDLEPVPPAACDIVFVTSDCANVHAHSHVLRAASHNAFNHLLASTDTPPPQAGDYFGAKPLFYVPETAAVFNIVIHAIYRVSCAHHNPTFDALLAAVGALPKYGVDLHATGLLAPAPHTSAPPSPLFAQLLSHAPDPDRAFALYALAAQHGLHALAGAARGRGVPQEAVPHAHGPRRRAQGAAVPAAVPACA</sequence>
<evidence type="ECO:0000256" key="1">
    <source>
        <dbReference type="SAM" id="MobiDB-lite"/>
    </source>
</evidence>
<dbReference type="Proteomes" id="UP000076532">
    <property type="component" value="Unassembled WGS sequence"/>
</dbReference>
<feature type="region of interest" description="Disordered" evidence="1">
    <location>
        <begin position="203"/>
        <end position="223"/>
    </location>
</feature>
<name>A0A166SAZ7_9AGAM</name>
<proteinExistence type="predicted"/>